<feature type="domain" description="STAS" evidence="1">
    <location>
        <begin position="3"/>
        <end position="104"/>
    </location>
</feature>
<evidence type="ECO:0000313" key="2">
    <source>
        <dbReference type="EMBL" id="VAW33520.1"/>
    </source>
</evidence>
<dbReference type="Gene3D" id="3.30.750.24">
    <property type="entry name" value="STAS domain"/>
    <property type="match status" value="1"/>
</dbReference>
<dbReference type="PROSITE" id="PS50801">
    <property type="entry name" value="STAS"/>
    <property type="match status" value="1"/>
</dbReference>
<organism evidence="2">
    <name type="scientific">hydrothermal vent metagenome</name>
    <dbReference type="NCBI Taxonomy" id="652676"/>
    <lineage>
        <taxon>unclassified sequences</taxon>
        <taxon>metagenomes</taxon>
        <taxon>ecological metagenomes</taxon>
    </lineage>
</organism>
<dbReference type="CDD" id="cd07043">
    <property type="entry name" value="STAS_anti-anti-sigma_factors"/>
    <property type="match status" value="1"/>
</dbReference>
<sequence length="104" mass="11332">MTIDTAITQKENETEIMITGELDEQGAEQLKEAFTALLAQAPTVVKINLIGTEIMGSSAIGKILLFYKNFTVGGGRLSVINLAPHLLELFKELKLDSLFPIVGR</sequence>
<proteinExistence type="predicted"/>
<dbReference type="GO" id="GO:0043856">
    <property type="term" value="F:anti-sigma factor antagonist activity"/>
    <property type="evidence" value="ECO:0007669"/>
    <property type="project" value="TreeGrafter"/>
</dbReference>
<name>A0A3B0UXP6_9ZZZZ</name>
<dbReference type="InterPro" id="IPR036513">
    <property type="entry name" value="STAS_dom_sf"/>
</dbReference>
<dbReference type="InterPro" id="IPR002645">
    <property type="entry name" value="STAS_dom"/>
</dbReference>
<accession>A0A3B0UXP6</accession>
<gene>
    <name evidence="2" type="ORF">MNBD_DELTA03-756</name>
</gene>
<dbReference type="AlphaFoldDB" id="A0A3B0UXP6"/>
<evidence type="ECO:0000259" key="1">
    <source>
        <dbReference type="PROSITE" id="PS50801"/>
    </source>
</evidence>
<dbReference type="SUPFAM" id="SSF52091">
    <property type="entry name" value="SpoIIaa-like"/>
    <property type="match status" value="1"/>
</dbReference>
<protein>
    <recommendedName>
        <fullName evidence="1">STAS domain-containing protein</fullName>
    </recommendedName>
</protein>
<dbReference type="EMBL" id="UOEX01000040">
    <property type="protein sequence ID" value="VAW33520.1"/>
    <property type="molecule type" value="Genomic_DNA"/>
</dbReference>
<reference evidence="2" key="1">
    <citation type="submission" date="2018-06" db="EMBL/GenBank/DDBJ databases">
        <authorList>
            <person name="Zhirakovskaya E."/>
        </authorList>
    </citation>
    <scope>NUCLEOTIDE SEQUENCE</scope>
</reference>
<dbReference type="Pfam" id="PF01740">
    <property type="entry name" value="STAS"/>
    <property type="match status" value="1"/>
</dbReference>
<dbReference type="PANTHER" id="PTHR33495">
    <property type="entry name" value="ANTI-SIGMA FACTOR ANTAGONIST TM_1081-RELATED-RELATED"/>
    <property type="match status" value="1"/>
</dbReference>